<organism evidence="3">
    <name type="scientific">uncultured bacterium</name>
    <name type="common">gcode 4</name>
    <dbReference type="NCBI Taxonomy" id="1234023"/>
    <lineage>
        <taxon>Bacteria</taxon>
        <taxon>environmental samples</taxon>
    </lineage>
</organism>
<proteinExistence type="predicted"/>
<dbReference type="AlphaFoldDB" id="K2AYL6"/>
<feature type="transmembrane region" description="Helical" evidence="2">
    <location>
        <begin position="68"/>
        <end position="89"/>
    </location>
</feature>
<dbReference type="EMBL" id="AMFJ01021594">
    <property type="protein sequence ID" value="EKD66841.1"/>
    <property type="molecule type" value="Genomic_DNA"/>
</dbReference>
<keyword evidence="1" id="KW-0175">Coiled coil</keyword>
<accession>K2AYL6</accession>
<name>K2AYL6_9BACT</name>
<keyword evidence="2" id="KW-0472">Membrane</keyword>
<evidence type="ECO:0000313" key="3">
    <source>
        <dbReference type="EMBL" id="EKD66841.1"/>
    </source>
</evidence>
<sequence>MEKIITEIFTAFKEKISSPFFRYFTISWILWNYKFVYFIAFLDEKVYFEAHKITKFDYLMNCNFYPDYWWWLFFLVFPILSTLFFIYLFPYINIYFLGKYDKTIKEEDELKYDYKKFIKNKDIELKKLEVEEKKEEIKVIKEEVKKTKATKEIKTLENTKINDWNKEYEEFKKSQVYKDFWNIIEKIHHHNWYFLDNYNNFVINKNSISYLLANKVIEKSAKSSDYHLFTEKWEYFAKLYFEENNK</sequence>
<feature type="transmembrane region" description="Helical" evidence="2">
    <location>
        <begin position="20"/>
        <end position="42"/>
    </location>
</feature>
<keyword evidence="2" id="KW-1133">Transmembrane helix</keyword>
<evidence type="ECO:0000256" key="1">
    <source>
        <dbReference type="SAM" id="Coils"/>
    </source>
</evidence>
<comment type="caution">
    <text evidence="3">The sequence shown here is derived from an EMBL/GenBank/DDBJ whole genome shotgun (WGS) entry which is preliminary data.</text>
</comment>
<keyword evidence="2" id="KW-0812">Transmembrane</keyword>
<feature type="coiled-coil region" evidence="1">
    <location>
        <begin position="118"/>
        <end position="159"/>
    </location>
</feature>
<reference evidence="3" key="1">
    <citation type="journal article" date="2012" name="Science">
        <title>Fermentation, hydrogen, and sulfur metabolism in multiple uncultivated bacterial phyla.</title>
        <authorList>
            <person name="Wrighton K.C."/>
            <person name="Thomas B.C."/>
            <person name="Sharon I."/>
            <person name="Miller C.S."/>
            <person name="Castelle C.J."/>
            <person name="VerBerkmoes N.C."/>
            <person name="Wilkins M.J."/>
            <person name="Hettich R.L."/>
            <person name="Lipton M.S."/>
            <person name="Williams K.H."/>
            <person name="Long P.E."/>
            <person name="Banfield J.F."/>
        </authorList>
    </citation>
    <scope>NUCLEOTIDE SEQUENCE [LARGE SCALE GENOMIC DNA]</scope>
</reference>
<protein>
    <submittedName>
        <fullName evidence="3">Uncharacterized protein</fullName>
    </submittedName>
</protein>
<evidence type="ECO:0000256" key="2">
    <source>
        <dbReference type="SAM" id="Phobius"/>
    </source>
</evidence>
<gene>
    <name evidence="3" type="ORF">ACD_49C00008G0005</name>
</gene>